<dbReference type="Proteomes" id="UP001163321">
    <property type="component" value="Chromosome 12"/>
</dbReference>
<evidence type="ECO:0000313" key="1">
    <source>
        <dbReference type="EMBL" id="KAI9919010.1"/>
    </source>
</evidence>
<sequence length="159" mass="18251">MKMERKLTETCFHLTFPPDPPHDLLTVLKDQQSTGTHTFDPLQSSVVFPRLRAHGPPNRGSDKLSHDKSADIVKPHLRKREQWTTFFKDLSGDNLELIAITNPFHLNNLLVHFNSSFIHAEVHFIGHVLFSGFRQWKFVQLFLNPLVSADSLYPNANVL</sequence>
<evidence type="ECO:0000313" key="2">
    <source>
        <dbReference type="Proteomes" id="UP001163321"/>
    </source>
</evidence>
<reference evidence="1 2" key="1">
    <citation type="journal article" date="2022" name="bioRxiv">
        <title>The genome of the oomycete Peronosclerospora sorghi, a cosmopolitan pathogen of maize and sorghum, is inflated with dispersed pseudogenes.</title>
        <authorList>
            <person name="Fletcher K."/>
            <person name="Martin F."/>
            <person name="Isakeit T."/>
            <person name="Cavanaugh K."/>
            <person name="Magill C."/>
            <person name="Michelmore R."/>
        </authorList>
    </citation>
    <scope>NUCLEOTIDE SEQUENCE [LARGE SCALE GENOMIC DNA]</scope>
    <source>
        <strain evidence="1">P6</strain>
    </source>
</reference>
<gene>
    <name evidence="1" type="ORF">PsorP6_011630</name>
</gene>
<dbReference type="EMBL" id="CM047591">
    <property type="protein sequence ID" value="KAI9919010.1"/>
    <property type="molecule type" value="Genomic_DNA"/>
</dbReference>
<organism evidence="1 2">
    <name type="scientific">Peronosclerospora sorghi</name>
    <dbReference type="NCBI Taxonomy" id="230839"/>
    <lineage>
        <taxon>Eukaryota</taxon>
        <taxon>Sar</taxon>
        <taxon>Stramenopiles</taxon>
        <taxon>Oomycota</taxon>
        <taxon>Peronosporomycetes</taxon>
        <taxon>Peronosporales</taxon>
        <taxon>Peronosporaceae</taxon>
        <taxon>Peronosclerospora</taxon>
    </lineage>
</organism>
<keyword evidence="2" id="KW-1185">Reference proteome</keyword>
<proteinExistence type="predicted"/>
<accession>A0ACC0WLV7</accession>
<name>A0ACC0WLV7_9STRA</name>
<comment type="caution">
    <text evidence="1">The sequence shown here is derived from an EMBL/GenBank/DDBJ whole genome shotgun (WGS) entry which is preliminary data.</text>
</comment>
<protein>
    <submittedName>
        <fullName evidence="1">Uncharacterized protein</fullName>
    </submittedName>
</protein>